<evidence type="ECO:0000256" key="9">
    <source>
        <dbReference type="ARBA" id="ARBA00023136"/>
    </source>
</evidence>
<evidence type="ECO:0000256" key="5">
    <source>
        <dbReference type="ARBA" id="ARBA00022692"/>
    </source>
</evidence>
<evidence type="ECO:0000256" key="4">
    <source>
        <dbReference type="ARBA" id="ARBA00022679"/>
    </source>
</evidence>
<dbReference type="GO" id="GO:0005789">
    <property type="term" value="C:endoplasmic reticulum membrane"/>
    <property type="evidence" value="ECO:0007669"/>
    <property type="project" value="UniProtKB-SubCell"/>
</dbReference>
<keyword evidence="12" id="KW-1185">Reference proteome</keyword>
<keyword evidence="10" id="KW-0012">Acyltransferase</keyword>
<protein>
    <recommendedName>
        <fullName evidence="13">Acyltransferase</fullName>
    </recommendedName>
</protein>
<evidence type="ECO:0000313" key="12">
    <source>
        <dbReference type="Proteomes" id="UP001165085"/>
    </source>
</evidence>
<evidence type="ECO:0000256" key="8">
    <source>
        <dbReference type="ARBA" id="ARBA00023098"/>
    </source>
</evidence>
<evidence type="ECO:0000256" key="10">
    <source>
        <dbReference type="ARBA" id="ARBA00023315"/>
    </source>
</evidence>
<evidence type="ECO:0000313" key="11">
    <source>
        <dbReference type="EMBL" id="GMH53793.1"/>
    </source>
</evidence>
<evidence type="ECO:0000256" key="1">
    <source>
        <dbReference type="ARBA" id="ARBA00004477"/>
    </source>
</evidence>
<dbReference type="Pfam" id="PF03982">
    <property type="entry name" value="DAGAT"/>
    <property type="match status" value="1"/>
</dbReference>
<keyword evidence="4" id="KW-0808">Transferase</keyword>
<keyword evidence="5" id="KW-0812">Transmembrane</keyword>
<keyword evidence="7" id="KW-1133">Transmembrane helix</keyword>
<comment type="subcellular location">
    <subcellularLocation>
        <location evidence="1">Endoplasmic reticulum membrane</location>
        <topology evidence="1">Multi-pass membrane protein</topology>
    </subcellularLocation>
</comment>
<keyword evidence="9" id="KW-0472">Membrane</keyword>
<dbReference type="AlphaFoldDB" id="A0A9W7DST3"/>
<keyword evidence="8" id="KW-0443">Lipid metabolism</keyword>
<evidence type="ECO:0000256" key="7">
    <source>
        <dbReference type="ARBA" id="ARBA00022989"/>
    </source>
</evidence>
<dbReference type="EMBL" id="BRXY01000022">
    <property type="protein sequence ID" value="GMH53793.1"/>
    <property type="molecule type" value="Genomic_DNA"/>
</dbReference>
<accession>A0A9W7DST3</accession>
<organism evidence="11 12">
    <name type="scientific">Triparma strigata</name>
    <dbReference type="NCBI Taxonomy" id="1606541"/>
    <lineage>
        <taxon>Eukaryota</taxon>
        <taxon>Sar</taxon>
        <taxon>Stramenopiles</taxon>
        <taxon>Ochrophyta</taxon>
        <taxon>Bolidophyceae</taxon>
        <taxon>Parmales</taxon>
        <taxon>Triparmaceae</taxon>
        <taxon>Triparma</taxon>
    </lineage>
</organism>
<dbReference type="PANTHER" id="PTHR12317">
    <property type="entry name" value="DIACYLGLYCEROL O-ACYLTRANSFERASE"/>
    <property type="match status" value="1"/>
</dbReference>
<dbReference type="InterPro" id="IPR007130">
    <property type="entry name" value="DAGAT"/>
</dbReference>
<dbReference type="PANTHER" id="PTHR12317:SF63">
    <property type="entry name" value="DIACYLGLYCEROL O-ACYLTRANSFERASE 2"/>
    <property type="match status" value="1"/>
</dbReference>
<dbReference type="GO" id="GO:0019432">
    <property type="term" value="P:triglyceride biosynthetic process"/>
    <property type="evidence" value="ECO:0007669"/>
    <property type="project" value="TreeGrafter"/>
</dbReference>
<dbReference type="Proteomes" id="UP001165085">
    <property type="component" value="Unassembled WGS sequence"/>
</dbReference>
<sequence length="168" mass="18793">MLIRGIDGCSASRDSVAEVLKQGGSPAVSPGGISEMFQGYPKKGFSPNQEVALLRNRKGFIKLSHIHNVPTIPVYVFGSSKLMRRLDVPGLEVLSRVLRASLCVIYGRLGLPVPFRVGLTYVVGKAIYPRGTVEEVRRTHERFCEELKRIFDEFKGDYGWDRKELVIV</sequence>
<proteinExistence type="inferred from homology"/>
<keyword evidence="6" id="KW-0256">Endoplasmic reticulum</keyword>
<name>A0A9W7DST3_9STRA</name>
<comment type="similarity">
    <text evidence="2">Belongs to the diacylglycerol acyltransferase family.</text>
</comment>
<dbReference type="GO" id="GO:0004144">
    <property type="term" value="F:diacylglycerol O-acyltransferase activity"/>
    <property type="evidence" value="ECO:0007669"/>
    <property type="project" value="TreeGrafter"/>
</dbReference>
<dbReference type="OrthoDB" id="202924at2759"/>
<evidence type="ECO:0000256" key="6">
    <source>
        <dbReference type="ARBA" id="ARBA00022824"/>
    </source>
</evidence>
<gene>
    <name evidence="11" type="ORF">TrST_g8083</name>
</gene>
<evidence type="ECO:0008006" key="13">
    <source>
        <dbReference type="Google" id="ProtNLM"/>
    </source>
</evidence>
<keyword evidence="3" id="KW-0444">Lipid biosynthesis</keyword>
<evidence type="ECO:0000256" key="2">
    <source>
        <dbReference type="ARBA" id="ARBA00005420"/>
    </source>
</evidence>
<reference evidence="12" key="1">
    <citation type="journal article" date="2023" name="Commun. Biol.">
        <title>Genome analysis of Parmales, the sister group of diatoms, reveals the evolutionary specialization of diatoms from phago-mixotrophs to photoautotrophs.</title>
        <authorList>
            <person name="Ban H."/>
            <person name="Sato S."/>
            <person name="Yoshikawa S."/>
            <person name="Yamada K."/>
            <person name="Nakamura Y."/>
            <person name="Ichinomiya M."/>
            <person name="Sato N."/>
            <person name="Blanc-Mathieu R."/>
            <person name="Endo H."/>
            <person name="Kuwata A."/>
            <person name="Ogata H."/>
        </authorList>
    </citation>
    <scope>NUCLEOTIDE SEQUENCE [LARGE SCALE GENOMIC DNA]</scope>
    <source>
        <strain evidence="12">NIES 3701</strain>
    </source>
</reference>
<evidence type="ECO:0000256" key="3">
    <source>
        <dbReference type="ARBA" id="ARBA00022516"/>
    </source>
</evidence>
<comment type="caution">
    <text evidence="11">The sequence shown here is derived from an EMBL/GenBank/DDBJ whole genome shotgun (WGS) entry which is preliminary data.</text>
</comment>